<evidence type="ECO:0000313" key="1">
    <source>
        <dbReference type="EMBL" id="MFC4211849.1"/>
    </source>
</evidence>
<gene>
    <name evidence="1" type="ORF">ACFOWA_11685</name>
</gene>
<dbReference type="RefSeq" id="WP_378985301.1">
    <property type="nucleotide sequence ID" value="NZ_JBHSBW010000011.1"/>
</dbReference>
<name>A0ABV8P982_9SPHI</name>
<proteinExistence type="predicted"/>
<dbReference type="EMBL" id="JBHSBW010000011">
    <property type="protein sequence ID" value="MFC4211849.1"/>
    <property type="molecule type" value="Genomic_DNA"/>
</dbReference>
<keyword evidence="2" id="KW-1185">Reference proteome</keyword>
<reference evidence="2" key="1">
    <citation type="journal article" date="2019" name="Int. J. Syst. Evol. Microbiol.">
        <title>The Global Catalogue of Microorganisms (GCM) 10K type strain sequencing project: providing services to taxonomists for standard genome sequencing and annotation.</title>
        <authorList>
            <consortium name="The Broad Institute Genomics Platform"/>
            <consortium name="The Broad Institute Genome Sequencing Center for Infectious Disease"/>
            <person name="Wu L."/>
            <person name="Ma J."/>
        </authorList>
    </citation>
    <scope>NUCLEOTIDE SEQUENCE [LARGE SCALE GENOMIC DNA]</scope>
    <source>
        <strain evidence="2">CCM 8691</strain>
    </source>
</reference>
<comment type="caution">
    <text evidence="1">The sequence shown here is derived from an EMBL/GenBank/DDBJ whole genome shotgun (WGS) entry which is preliminary data.</text>
</comment>
<accession>A0ABV8P982</accession>
<protein>
    <recommendedName>
        <fullName evidence="3">YD repeat-containing protein</fullName>
    </recommendedName>
</protein>
<organism evidence="1 2">
    <name type="scientific">Pedobacter lithocola</name>
    <dbReference type="NCBI Taxonomy" id="1908239"/>
    <lineage>
        <taxon>Bacteria</taxon>
        <taxon>Pseudomonadati</taxon>
        <taxon>Bacteroidota</taxon>
        <taxon>Sphingobacteriia</taxon>
        <taxon>Sphingobacteriales</taxon>
        <taxon>Sphingobacteriaceae</taxon>
        <taxon>Pedobacter</taxon>
    </lineage>
</organism>
<sequence>MKFEYDKYGHLVKQYSDNSTWQYSYIEDENQVRIGNYDDKEFRFDNVYTYNKFGKKIESQEYKEDKTPDERTVYEYEDNGEIIKETLYRLDGRKQDYYKHKFDKDFKVYQQYEKDTNWTTRIIVNPDDKKLTIIKRKFEYYL</sequence>
<dbReference type="Proteomes" id="UP001595789">
    <property type="component" value="Unassembled WGS sequence"/>
</dbReference>
<evidence type="ECO:0008006" key="3">
    <source>
        <dbReference type="Google" id="ProtNLM"/>
    </source>
</evidence>
<evidence type="ECO:0000313" key="2">
    <source>
        <dbReference type="Proteomes" id="UP001595789"/>
    </source>
</evidence>